<accession>A0ABR3FAR9</accession>
<proteinExistence type="predicted"/>
<evidence type="ECO:0000313" key="3">
    <source>
        <dbReference type="Proteomes" id="UP001465976"/>
    </source>
</evidence>
<name>A0ABR3FAR9_9AGAR</name>
<organism evidence="2 3">
    <name type="scientific">Marasmius crinis-equi</name>
    <dbReference type="NCBI Taxonomy" id="585013"/>
    <lineage>
        <taxon>Eukaryota</taxon>
        <taxon>Fungi</taxon>
        <taxon>Dikarya</taxon>
        <taxon>Basidiomycota</taxon>
        <taxon>Agaricomycotina</taxon>
        <taxon>Agaricomycetes</taxon>
        <taxon>Agaricomycetidae</taxon>
        <taxon>Agaricales</taxon>
        <taxon>Marasmiineae</taxon>
        <taxon>Marasmiaceae</taxon>
        <taxon>Marasmius</taxon>
    </lineage>
</organism>
<evidence type="ECO:0000256" key="1">
    <source>
        <dbReference type="ARBA" id="ARBA00022723"/>
    </source>
</evidence>
<reference evidence="2 3" key="1">
    <citation type="submission" date="2024-02" db="EMBL/GenBank/DDBJ databases">
        <title>A draft genome for the cacao thread blight pathogen Marasmius crinis-equi.</title>
        <authorList>
            <person name="Cohen S.P."/>
            <person name="Baruah I.K."/>
            <person name="Amoako-Attah I."/>
            <person name="Bukari Y."/>
            <person name="Meinhardt L.W."/>
            <person name="Bailey B.A."/>
        </authorList>
    </citation>
    <scope>NUCLEOTIDE SEQUENCE [LARGE SCALE GENOMIC DNA]</scope>
    <source>
        <strain evidence="2 3">GH-76</strain>
    </source>
</reference>
<dbReference type="InterPro" id="IPR018527">
    <property type="entry name" value="Rubredoxin_Fe_BS"/>
</dbReference>
<comment type="caution">
    <text evidence="2">The sequence shown here is derived from an EMBL/GenBank/DDBJ whole genome shotgun (WGS) entry which is preliminary data.</text>
</comment>
<dbReference type="Proteomes" id="UP001465976">
    <property type="component" value="Unassembled WGS sequence"/>
</dbReference>
<protein>
    <recommendedName>
        <fullName evidence="4">RING-type domain-containing protein</fullName>
    </recommendedName>
</protein>
<keyword evidence="3" id="KW-1185">Reference proteome</keyword>
<gene>
    <name evidence="2" type="ORF">V5O48_009591</name>
</gene>
<keyword evidence="1" id="KW-0479">Metal-binding</keyword>
<sequence length="219" mass="24820">MSNMSSTSSHWNNRVNHHRTRTVIVRENWQMDLNASDNKSAGFGEGFDLNGLLTQTGLELFSDKNVTLSEDLLDIDAERSAVGKIQATTRPSPTQFRCVRCSGSLELPSYDESILPWYRSKIWLLGCGHLVHIRCLRKLSIPSNRLSESLKVVTNPIEGGHLWLLKLPIRHDWRCPKCGHQHRSTRFSGWYLDPQVHSFLEEAGSRQICVAAGRTLISI</sequence>
<evidence type="ECO:0000313" key="2">
    <source>
        <dbReference type="EMBL" id="KAL0572376.1"/>
    </source>
</evidence>
<dbReference type="EMBL" id="JBAHYK010000637">
    <property type="protein sequence ID" value="KAL0572376.1"/>
    <property type="molecule type" value="Genomic_DNA"/>
</dbReference>
<dbReference type="PROSITE" id="PS00202">
    <property type="entry name" value="RUBREDOXIN"/>
    <property type="match status" value="1"/>
</dbReference>
<evidence type="ECO:0008006" key="4">
    <source>
        <dbReference type="Google" id="ProtNLM"/>
    </source>
</evidence>